<evidence type="ECO:0000313" key="6">
    <source>
        <dbReference type="Proteomes" id="UP001164459"/>
    </source>
</evidence>
<keyword evidence="6" id="KW-1185">Reference proteome</keyword>
<accession>A0ABY7HHY2</accession>
<proteinExistence type="predicted"/>
<evidence type="ECO:0000259" key="4">
    <source>
        <dbReference type="Pfam" id="PF00009"/>
    </source>
</evidence>
<keyword evidence="2" id="KW-0342">GTP-binding</keyword>
<dbReference type="Gene3D" id="2.40.30.10">
    <property type="entry name" value="Translation factors"/>
    <property type="match status" value="2"/>
</dbReference>
<feature type="domain" description="Tr-type G" evidence="4">
    <location>
        <begin position="12"/>
        <end position="209"/>
    </location>
</feature>
<evidence type="ECO:0000256" key="2">
    <source>
        <dbReference type="ARBA" id="ARBA00023134"/>
    </source>
</evidence>
<organism evidence="5 6">
    <name type="scientific">Nannocystis punicea</name>
    <dbReference type="NCBI Taxonomy" id="2995304"/>
    <lineage>
        <taxon>Bacteria</taxon>
        <taxon>Pseudomonadati</taxon>
        <taxon>Myxococcota</taxon>
        <taxon>Polyangia</taxon>
        <taxon>Nannocystales</taxon>
        <taxon>Nannocystaceae</taxon>
        <taxon>Nannocystis</taxon>
    </lineage>
</organism>
<feature type="region of interest" description="Disordered" evidence="3">
    <location>
        <begin position="388"/>
        <end position="408"/>
    </location>
</feature>
<dbReference type="Proteomes" id="UP001164459">
    <property type="component" value="Chromosome"/>
</dbReference>
<dbReference type="InterPro" id="IPR009001">
    <property type="entry name" value="Transl_elong_EF1A/Init_IF2_C"/>
</dbReference>
<sequence length="417" mass="44883">MTPMLTGPRRPLLAVATIGHHRHGKTTLTAAITRALARRGEPGVVAFDPGELDRRSGCTAYMLGAFPLRPIVTVRGTSVAYANDRRMFVHVDCPGRRPWLRDAARCIGLVDAVILVVSARESVQAQTREHLLVARALGVEQVVGFIGQCDAVRDPGRLDAVERDTRELLDACGFDGDATALIRGSAEGALVGAPEWQAGIVELIEALTREVALPVRDSDGPALLYVHWRRLSRVRCRVTRGSVRVGQPLTYVGLETSDAIAVDSITVYRQSVETVSAGQFAEFWLESRTTQSRYRWPRTGDALVDGEALPTRTIEAQLELLRPELGGRTTAIGDGHTAHLLFGAVAVGGTLHFVGAARLEPGEVANVVIELMRPVYLEADARFVVSDGSQGAGWRPGSPATWGGTVGSGRVTRVRPG</sequence>
<evidence type="ECO:0000256" key="3">
    <source>
        <dbReference type="SAM" id="MobiDB-lite"/>
    </source>
</evidence>
<evidence type="ECO:0000313" key="5">
    <source>
        <dbReference type="EMBL" id="WAS98821.1"/>
    </source>
</evidence>
<gene>
    <name evidence="5" type="ORF">O0S08_22045</name>
</gene>
<dbReference type="EMBL" id="CP114040">
    <property type="protein sequence ID" value="WAS98821.1"/>
    <property type="molecule type" value="Genomic_DNA"/>
</dbReference>
<dbReference type="PANTHER" id="PTHR43721">
    <property type="entry name" value="ELONGATION FACTOR TU-RELATED"/>
    <property type="match status" value="1"/>
</dbReference>
<protein>
    <submittedName>
        <fullName evidence="5">GTP-binding protein</fullName>
    </submittedName>
</protein>
<dbReference type="Gene3D" id="3.40.50.300">
    <property type="entry name" value="P-loop containing nucleotide triphosphate hydrolases"/>
    <property type="match status" value="1"/>
</dbReference>
<dbReference type="SUPFAM" id="SSF50447">
    <property type="entry name" value="Translation proteins"/>
    <property type="match status" value="1"/>
</dbReference>
<name>A0ABY7HHY2_9BACT</name>
<dbReference type="SUPFAM" id="SSF50465">
    <property type="entry name" value="EF-Tu/eEF-1alpha/eIF2-gamma C-terminal domain"/>
    <property type="match status" value="1"/>
</dbReference>
<dbReference type="RefSeq" id="WP_269041178.1">
    <property type="nucleotide sequence ID" value="NZ_CP114040.1"/>
</dbReference>
<reference evidence="5" key="1">
    <citation type="submission" date="2022-11" db="EMBL/GenBank/DDBJ databases">
        <title>Minimal conservation of predation-associated metabolite biosynthetic gene clusters underscores biosynthetic potential of Myxococcota including descriptions for ten novel species: Archangium lansinium sp. nov., Myxococcus landrumus sp. nov., Nannocystis bai.</title>
        <authorList>
            <person name="Ahearne A."/>
            <person name="Stevens C."/>
            <person name="Dowd S."/>
        </authorList>
    </citation>
    <scope>NUCLEOTIDE SEQUENCE</scope>
    <source>
        <strain evidence="5">Fl3</strain>
    </source>
</reference>
<dbReference type="Pfam" id="PF00009">
    <property type="entry name" value="GTP_EFTU"/>
    <property type="match status" value="1"/>
</dbReference>
<dbReference type="InterPro" id="IPR050055">
    <property type="entry name" value="EF-Tu_GTPase"/>
</dbReference>
<dbReference type="InterPro" id="IPR000795">
    <property type="entry name" value="T_Tr_GTP-bd_dom"/>
</dbReference>
<keyword evidence="1" id="KW-0547">Nucleotide-binding</keyword>
<dbReference type="InterPro" id="IPR009000">
    <property type="entry name" value="Transl_B-barrel_sf"/>
</dbReference>
<dbReference type="PANTHER" id="PTHR43721:SF22">
    <property type="entry name" value="ELONGATION FACTOR TU, MITOCHONDRIAL"/>
    <property type="match status" value="1"/>
</dbReference>
<dbReference type="InterPro" id="IPR027417">
    <property type="entry name" value="P-loop_NTPase"/>
</dbReference>
<evidence type="ECO:0000256" key="1">
    <source>
        <dbReference type="ARBA" id="ARBA00022741"/>
    </source>
</evidence>
<dbReference type="SUPFAM" id="SSF52540">
    <property type="entry name" value="P-loop containing nucleoside triphosphate hydrolases"/>
    <property type="match status" value="1"/>
</dbReference>